<keyword evidence="1 3" id="KW-0547">Nucleotide-binding</keyword>
<evidence type="ECO:0000313" key="5">
    <source>
        <dbReference type="Proteomes" id="UP001202328"/>
    </source>
</evidence>
<gene>
    <name evidence="4" type="ORF">MKW98_002874</name>
</gene>
<accession>A0AAD4TG55</accession>
<dbReference type="Pfam" id="PF00012">
    <property type="entry name" value="HSP70"/>
    <property type="match status" value="2"/>
</dbReference>
<dbReference type="PROSITE" id="PS00297">
    <property type="entry name" value="HSP70_1"/>
    <property type="match status" value="1"/>
</dbReference>
<dbReference type="Proteomes" id="UP001202328">
    <property type="component" value="Unassembled WGS sequence"/>
</dbReference>
<feature type="non-terminal residue" evidence="4">
    <location>
        <position position="1"/>
    </location>
</feature>
<keyword evidence="5" id="KW-1185">Reference proteome</keyword>
<dbReference type="FunFam" id="3.30.420.40:FF:000004">
    <property type="entry name" value="Molecular chaperone DnaK"/>
    <property type="match status" value="1"/>
</dbReference>
<evidence type="ECO:0000256" key="3">
    <source>
        <dbReference type="RuleBase" id="RU003322"/>
    </source>
</evidence>
<name>A0AAD4TG55_9MAGN</name>
<dbReference type="PROSITE" id="PS00329">
    <property type="entry name" value="HSP70_2"/>
    <property type="match status" value="1"/>
</dbReference>
<keyword evidence="2 3" id="KW-0067">ATP-binding</keyword>
<dbReference type="PRINTS" id="PR00301">
    <property type="entry name" value="HEATSHOCK70"/>
</dbReference>
<dbReference type="AlphaFoldDB" id="A0AAD4TG55"/>
<dbReference type="InterPro" id="IPR018181">
    <property type="entry name" value="Heat_shock_70_CS"/>
</dbReference>
<dbReference type="EMBL" id="JAJJMB010001870">
    <property type="protein sequence ID" value="KAI3954768.1"/>
    <property type="molecule type" value="Genomic_DNA"/>
</dbReference>
<evidence type="ECO:0000256" key="1">
    <source>
        <dbReference type="ARBA" id="ARBA00022741"/>
    </source>
</evidence>
<dbReference type="InterPro" id="IPR013126">
    <property type="entry name" value="Hsp_70_fam"/>
</dbReference>
<evidence type="ECO:0000313" key="4">
    <source>
        <dbReference type="EMBL" id="KAI3954768.1"/>
    </source>
</evidence>
<dbReference type="SUPFAM" id="SSF53067">
    <property type="entry name" value="Actin-like ATPase domain"/>
    <property type="match status" value="4"/>
</dbReference>
<comment type="similarity">
    <text evidence="3">Belongs to the heat shock protein 70 family.</text>
</comment>
<dbReference type="GO" id="GO:0140662">
    <property type="term" value="F:ATP-dependent protein folding chaperone"/>
    <property type="evidence" value="ECO:0007669"/>
    <property type="project" value="InterPro"/>
</dbReference>
<sequence length="582" mass="62952">MQLPTSGATATAWTASHLSQRPGSLGSVASRLFSSKPFADDVIGIYLGANNSSVAVMDGTTVEVIENSEGERATPSVVTFNQNGELLVKATNSATFLGINDFDNTLLEYLVSEFKRIESIDLSKDGVALRRLREAAEKAKIELSSTSQTETNLPSITADASGAKHLNITMTRSMMESLASHLIERNKYPCMSCLKDAGVPVEDIDEVILVGGMTRGPLIQRVVFEIFGKRPSKGVNPDEAVAVGAAIQGSILHRDVKELLLLDDIPLSLGVFTRLFCRSRQILCSVIHDNYVIGIDLGTSNSSVSVIEGNSPKVILNSEGARTTPSVVAFNKKGELLVGVPAKLQAVTDPSNTIFSAKRIIGRRFDDSQTQKMMKMVPYKIVQAPNGEAWVKANGKAYSPSQINAYILIKMRDTAELYLGQFVWRAVISVPAYFYYAQRLATMDAAKCAGLKFQSLINDPSAAALSYGLNNEGLIAVFDLGGGTFKVSILEFFNGLVEVKATSGDTCLGGDDFDNTLLEYLVSEFKRIESIDLSKDGLALQRLREAAEKAKIELSSTFQTEINLPFITADASGAKHLNITMT</sequence>
<dbReference type="PANTHER" id="PTHR19375">
    <property type="entry name" value="HEAT SHOCK PROTEIN 70KDA"/>
    <property type="match status" value="1"/>
</dbReference>
<dbReference type="GO" id="GO:0005524">
    <property type="term" value="F:ATP binding"/>
    <property type="evidence" value="ECO:0007669"/>
    <property type="project" value="UniProtKB-KW"/>
</dbReference>
<dbReference type="FunFam" id="3.90.640.10:FF:000003">
    <property type="entry name" value="Molecular chaperone DnaK"/>
    <property type="match status" value="2"/>
</dbReference>
<evidence type="ECO:0000256" key="2">
    <source>
        <dbReference type="ARBA" id="ARBA00022840"/>
    </source>
</evidence>
<comment type="caution">
    <text evidence="4">The sequence shown here is derived from an EMBL/GenBank/DDBJ whole genome shotgun (WGS) entry which is preliminary data.</text>
</comment>
<dbReference type="Gene3D" id="3.30.420.40">
    <property type="match status" value="2"/>
</dbReference>
<proteinExistence type="inferred from homology"/>
<dbReference type="InterPro" id="IPR043129">
    <property type="entry name" value="ATPase_NBD"/>
</dbReference>
<reference evidence="4" key="1">
    <citation type="submission" date="2022-04" db="EMBL/GenBank/DDBJ databases">
        <title>A functionally conserved STORR gene fusion in Papaver species that diverged 16.8 million years ago.</title>
        <authorList>
            <person name="Catania T."/>
        </authorList>
    </citation>
    <scope>NUCLEOTIDE SEQUENCE</scope>
    <source>
        <strain evidence="4">S-188037</strain>
    </source>
</reference>
<organism evidence="4 5">
    <name type="scientific">Papaver atlanticum</name>
    <dbReference type="NCBI Taxonomy" id="357466"/>
    <lineage>
        <taxon>Eukaryota</taxon>
        <taxon>Viridiplantae</taxon>
        <taxon>Streptophyta</taxon>
        <taxon>Embryophyta</taxon>
        <taxon>Tracheophyta</taxon>
        <taxon>Spermatophyta</taxon>
        <taxon>Magnoliopsida</taxon>
        <taxon>Ranunculales</taxon>
        <taxon>Papaveraceae</taxon>
        <taxon>Papaveroideae</taxon>
        <taxon>Papaver</taxon>
    </lineage>
</organism>
<protein>
    <submittedName>
        <fullName evidence="4">Uncharacterized protein</fullName>
    </submittedName>
</protein>
<dbReference type="Gene3D" id="3.90.640.10">
    <property type="entry name" value="Actin, Chain A, domain 4"/>
    <property type="match status" value="2"/>
</dbReference>